<dbReference type="Gene3D" id="3.30.565.10">
    <property type="entry name" value="Histidine kinase-like ATPase, C-terminal domain"/>
    <property type="match status" value="1"/>
</dbReference>
<organism evidence="3 4">
    <name type="scientific">Sphingomonas kyeonggiensis</name>
    <dbReference type="NCBI Taxonomy" id="1268553"/>
    <lineage>
        <taxon>Bacteria</taxon>
        <taxon>Pseudomonadati</taxon>
        <taxon>Pseudomonadota</taxon>
        <taxon>Alphaproteobacteria</taxon>
        <taxon>Sphingomonadales</taxon>
        <taxon>Sphingomonadaceae</taxon>
        <taxon>Sphingomonas</taxon>
    </lineage>
</organism>
<dbReference type="InterPro" id="IPR050640">
    <property type="entry name" value="Bact_2-comp_sensor_kinase"/>
</dbReference>
<sequence>MTGLLSRRDVRAATLLALALWTGALVLWSMPGFAAGDPMSFGLAVLLLKTFVVGIVFSALIAAALMRVERWDHRPPIIAAAVFTLVLALAHGWLDAIFINEARVEAGMKTAPLWRQFVFGLMPFVLVYGLYASGLGLVFSSMVAQERERQLAAAQSAAQQAQLAALRFQLNPHFLFNTLNAVSSLIVTGRNDEAEGMIGKLSDFLRASLEADPQREVTLDEEFATIQSYLDIEAVRFRDRLEAEFICPVELLDALVPSFILQPLIENAVKYAVAPSRRTVRIVVRATATRDDALLLCVEDDGGQAFGGAPKGGTGLGLANVRHRLEAFYGTGGELVATARERGFVALITLPLHRAQRAEAAE</sequence>
<keyword evidence="3" id="KW-0808">Transferase</keyword>
<name>A0A7W7K4U2_9SPHN</name>
<dbReference type="InterPro" id="IPR010559">
    <property type="entry name" value="Sig_transdc_His_kin_internal"/>
</dbReference>
<protein>
    <submittedName>
        <fullName evidence="3">Signal transduction histidine kinase</fullName>
    </submittedName>
</protein>
<feature type="domain" description="Histidine kinase" evidence="2">
    <location>
        <begin position="260"/>
        <end position="354"/>
    </location>
</feature>
<evidence type="ECO:0000256" key="1">
    <source>
        <dbReference type="SAM" id="Phobius"/>
    </source>
</evidence>
<dbReference type="PANTHER" id="PTHR34220:SF7">
    <property type="entry name" value="SENSOR HISTIDINE KINASE YPDA"/>
    <property type="match status" value="1"/>
</dbReference>
<dbReference type="Pfam" id="PF02518">
    <property type="entry name" value="HATPase_c"/>
    <property type="match status" value="1"/>
</dbReference>
<dbReference type="AlphaFoldDB" id="A0A7W7K4U2"/>
<dbReference type="PROSITE" id="PS50109">
    <property type="entry name" value="HIS_KIN"/>
    <property type="match status" value="1"/>
</dbReference>
<keyword evidence="1" id="KW-1133">Transmembrane helix</keyword>
<keyword evidence="1" id="KW-0472">Membrane</keyword>
<dbReference type="GO" id="GO:0016020">
    <property type="term" value="C:membrane"/>
    <property type="evidence" value="ECO:0007669"/>
    <property type="project" value="InterPro"/>
</dbReference>
<dbReference type="InterPro" id="IPR036890">
    <property type="entry name" value="HATPase_C_sf"/>
</dbReference>
<keyword evidence="1" id="KW-0812">Transmembrane</keyword>
<keyword evidence="4" id="KW-1185">Reference proteome</keyword>
<dbReference type="PANTHER" id="PTHR34220">
    <property type="entry name" value="SENSOR HISTIDINE KINASE YPDA"/>
    <property type="match status" value="1"/>
</dbReference>
<dbReference type="InterPro" id="IPR003594">
    <property type="entry name" value="HATPase_dom"/>
</dbReference>
<dbReference type="RefSeq" id="WP_184169169.1">
    <property type="nucleotide sequence ID" value="NZ_JACHLN010000003.1"/>
</dbReference>
<gene>
    <name evidence="3" type="ORF">HNP52_003824</name>
</gene>
<accession>A0A7W7K4U2</accession>
<feature type="transmembrane region" description="Helical" evidence="1">
    <location>
        <begin position="77"/>
        <end position="94"/>
    </location>
</feature>
<keyword evidence="3" id="KW-0418">Kinase</keyword>
<feature type="transmembrane region" description="Helical" evidence="1">
    <location>
        <begin position="114"/>
        <end position="139"/>
    </location>
</feature>
<dbReference type="SUPFAM" id="SSF55874">
    <property type="entry name" value="ATPase domain of HSP90 chaperone/DNA topoisomerase II/histidine kinase"/>
    <property type="match status" value="1"/>
</dbReference>
<evidence type="ECO:0000313" key="3">
    <source>
        <dbReference type="EMBL" id="MBB4840732.1"/>
    </source>
</evidence>
<dbReference type="EMBL" id="JACHLN010000003">
    <property type="protein sequence ID" value="MBB4840732.1"/>
    <property type="molecule type" value="Genomic_DNA"/>
</dbReference>
<evidence type="ECO:0000313" key="4">
    <source>
        <dbReference type="Proteomes" id="UP000575241"/>
    </source>
</evidence>
<reference evidence="3 4" key="1">
    <citation type="submission" date="2020-08" db="EMBL/GenBank/DDBJ databases">
        <title>Functional genomics of gut bacteria from endangered species of beetles.</title>
        <authorList>
            <person name="Carlos-Shanley C."/>
        </authorList>
    </citation>
    <scope>NUCLEOTIDE SEQUENCE [LARGE SCALE GENOMIC DNA]</scope>
    <source>
        <strain evidence="3 4">S00224</strain>
    </source>
</reference>
<evidence type="ECO:0000259" key="2">
    <source>
        <dbReference type="PROSITE" id="PS50109"/>
    </source>
</evidence>
<dbReference type="Pfam" id="PF06580">
    <property type="entry name" value="His_kinase"/>
    <property type="match status" value="1"/>
</dbReference>
<dbReference type="InterPro" id="IPR005467">
    <property type="entry name" value="His_kinase_dom"/>
</dbReference>
<dbReference type="Proteomes" id="UP000575241">
    <property type="component" value="Unassembled WGS sequence"/>
</dbReference>
<feature type="transmembrane region" description="Helical" evidence="1">
    <location>
        <begin position="44"/>
        <end position="65"/>
    </location>
</feature>
<dbReference type="GO" id="GO:0000155">
    <property type="term" value="F:phosphorelay sensor kinase activity"/>
    <property type="evidence" value="ECO:0007669"/>
    <property type="project" value="InterPro"/>
</dbReference>
<proteinExistence type="predicted"/>
<comment type="caution">
    <text evidence="3">The sequence shown here is derived from an EMBL/GenBank/DDBJ whole genome shotgun (WGS) entry which is preliminary data.</text>
</comment>
<dbReference type="SMART" id="SM00387">
    <property type="entry name" value="HATPase_c"/>
    <property type="match status" value="1"/>
</dbReference>